<feature type="domain" description="Transcription elongation factor Eaf N-terminal" evidence="9">
    <location>
        <begin position="13"/>
        <end position="112"/>
    </location>
</feature>
<dbReference type="InterPro" id="IPR027093">
    <property type="entry name" value="EAF_fam"/>
</dbReference>
<dbReference type="InterPro" id="IPR019194">
    <property type="entry name" value="Tscrpt_elong_fac_Eaf_N"/>
</dbReference>
<evidence type="ECO:0000256" key="6">
    <source>
        <dbReference type="ARBA" id="ARBA00023163"/>
    </source>
</evidence>
<evidence type="ECO:0000256" key="5">
    <source>
        <dbReference type="ARBA" id="ARBA00023159"/>
    </source>
</evidence>
<sequence>MTEKILPVDSNVHELKLGSSFDPRSRVAFHSFRYDFMPASVDTTQQGIVDVGEGNQVTVSLPHVEGSGTSHTMYKGNKRPIPKECVLIIDHQTGTFTLERLANTVNLKKTRMEGSSKISQNSRPLTPVDINKRSPVKQKALTSTTLNVSPPTPQVESPTVTPVHDEPKAEEAQKEQCWIGFISDSSSSDSDNSESDSEDESKSSTAGKSSQSLFGSQNQPLFPSVQSSSNILGNDLALSDSDSD</sequence>
<evidence type="ECO:0000256" key="8">
    <source>
        <dbReference type="SAM" id="MobiDB-lite"/>
    </source>
</evidence>
<proteinExistence type="inferred from homology"/>
<keyword evidence="5" id="KW-0010">Activator</keyword>
<evidence type="ECO:0000256" key="2">
    <source>
        <dbReference type="ARBA" id="ARBA00007798"/>
    </source>
</evidence>
<protein>
    <recommendedName>
        <fullName evidence="9">Transcription elongation factor Eaf N-terminal domain-containing protein</fullName>
    </recommendedName>
</protein>
<keyword evidence="3" id="KW-0597">Phosphoprotein</keyword>
<dbReference type="Proteomes" id="UP000005408">
    <property type="component" value="Unassembled WGS sequence"/>
</dbReference>
<dbReference type="Pfam" id="PF09816">
    <property type="entry name" value="EAF"/>
    <property type="match status" value="1"/>
</dbReference>
<feature type="compositionally biased region" description="Basic and acidic residues" evidence="8">
    <location>
        <begin position="163"/>
        <end position="174"/>
    </location>
</feature>
<accession>A0A8W8MDV2</accession>
<dbReference type="OrthoDB" id="125903at2759"/>
<evidence type="ECO:0000313" key="10">
    <source>
        <dbReference type="EnsemblMetazoa" id="G31861.1:cds"/>
    </source>
</evidence>
<evidence type="ECO:0000256" key="1">
    <source>
        <dbReference type="ARBA" id="ARBA00004123"/>
    </source>
</evidence>
<dbReference type="GO" id="GO:0006368">
    <property type="term" value="P:transcription elongation by RNA polymerase II"/>
    <property type="evidence" value="ECO:0007669"/>
    <property type="project" value="InterPro"/>
</dbReference>
<name>A0A8W8MDV2_MAGGI</name>
<dbReference type="GO" id="GO:0032783">
    <property type="term" value="C:super elongation complex"/>
    <property type="evidence" value="ECO:0007669"/>
    <property type="project" value="InterPro"/>
</dbReference>
<dbReference type="OMA" id="FRAPMKP"/>
<evidence type="ECO:0000256" key="3">
    <source>
        <dbReference type="ARBA" id="ARBA00022553"/>
    </source>
</evidence>
<evidence type="ECO:0000256" key="7">
    <source>
        <dbReference type="ARBA" id="ARBA00023242"/>
    </source>
</evidence>
<dbReference type="AlphaFoldDB" id="A0A8W8MDV2"/>
<dbReference type="PANTHER" id="PTHR15970:SF2">
    <property type="entry name" value="ELL-ASSOCIATED FACTOR EAF"/>
    <property type="match status" value="1"/>
</dbReference>
<organism evidence="10 11">
    <name type="scientific">Magallana gigas</name>
    <name type="common">Pacific oyster</name>
    <name type="synonym">Crassostrea gigas</name>
    <dbReference type="NCBI Taxonomy" id="29159"/>
    <lineage>
        <taxon>Eukaryota</taxon>
        <taxon>Metazoa</taxon>
        <taxon>Spiralia</taxon>
        <taxon>Lophotrochozoa</taxon>
        <taxon>Mollusca</taxon>
        <taxon>Bivalvia</taxon>
        <taxon>Autobranchia</taxon>
        <taxon>Pteriomorphia</taxon>
        <taxon>Ostreida</taxon>
        <taxon>Ostreoidea</taxon>
        <taxon>Ostreidae</taxon>
        <taxon>Magallana</taxon>
    </lineage>
</organism>
<comment type="similarity">
    <text evidence="2">Belongs to the EAF family.</text>
</comment>
<feature type="compositionally biased region" description="Polar residues" evidence="8">
    <location>
        <begin position="140"/>
        <end position="160"/>
    </location>
</feature>
<keyword evidence="11" id="KW-1185">Reference proteome</keyword>
<dbReference type="EnsemblMetazoa" id="G31861.2">
    <property type="protein sequence ID" value="G31861.2:cds"/>
    <property type="gene ID" value="G31861"/>
</dbReference>
<evidence type="ECO:0000313" key="11">
    <source>
        <dbReference type="Proteomes" id="UP000005408"/>
    </source>
</evidence>
<feature type="compositionally biased region" description="Polar residues" evidence="8">
    <location>
        <begin position="213"/>
        <end position="232"/>
    </location>
</feature>
<feature type="compositionally biased region" description="Low complexity" evidence="8">
    <location>
        <begin position="203"/>
        <end position="212"/>
    </location>
</feature>
<feature type="region of interest" description="Disordered" evidence="8">
    <location>
        <begin position="111"/>
        <end position="244"/>
    </location>
</feature>
<dbReference type="PANTHER" id="PTHR15970">
    <property type="entry name" value="ELL-ASSOCIATED FACTOR EAF"/>
    <property type="match status" value="1"/>
</dbReference>
<evidence type="ECO:0000259" key="9">
    <source>
        <dbReference type="Pfam" id="PF09816"/>
    </source>
</evidence>
<dbReference type="GO" id="GO:0003711">
    <property type="term" value="F:transcription elongation factor activity"/>
    <property type="evidence" value="ECO:0007669"/>
    <property type="project" value="TreeGrafter"/>
</dbReference>
<dbReference type="EnsemblMetazoa" id="G31861.1">
    <property type="protein sequence ID" value="G31861.1:cds"/>
    <property type="gene ID" value="G31861"/>
</dbReference>
<reference evidence="10" key="1">
    <citation type="submission" date="2022-08" db="UniProtKB">
        <authorList>
            <consortium name="EnsemblMetazoa"/>
        </authorList>
    </citation>
    <scope>IDENTIFICATION</scope>
    <source>
        <strain evidence="10">05x7-T-G4-1.051#20</strain>
    </source>
</reference>
<keyword evidence="7" id="KW-0539">Nucleus</keyword>
<keyword evidence="6" id="KW-0804">Transcription</keyword>
<keyword evidence="4" id="KW-0805">Transcription regulation</keyword>
<evidence type="ECO:0000256" key="4">
    <source>
        <dbReference type="ARBA" id="ARBA00023015"/>
    </source>
</evidence>
<comment type="subcellular location">
    <subcellularLocation>
        <location evidence="1">Nucleus</location>
    </subcellularLocation>
</comment>